<accession>A0A3D9HKR0</accession>
<sequence>MLFLIQEQADGHDDNSRTVKRSDMRILHILDHSIPLHSGYTFRTLSILREQRRRGWETFHLTGPKHTQDYVPRETVPSKDGDWEFYRTPAPDGFVAKLPVLGEFALMNAMTRRLDEVIQEVKPDILHAHSPALNGIPALRAGKKHGIPVVYEIRAFWEDAAVSHGTCRAWGPRYRLTRALETYVLRNVNAATTICEGLRQDIIERNIPAEKLTVIPNAIDLNEFPDRQVLRDPKLVQDLGLEGKLVLGFIGSFYEYEGLDLLLDAFPAIKKEIPEATILMVGGGQAEQALRDQAKSLGIEQDIIFTGRVPHDVVDQYYALVDILAYPRHSMRLTETVTPLKPLEAMAQRRIFIASDVGGHKELIDHGRTGTLFQAGNAEALATELVALARKRDDWPAIGTAGRQYVEDVRNWANSVSNYEGVYGALLAKS</sequence>
<organism evidence="2 3">
    <name type="scientific">Aestuariispira insulae</name>
    <dbReference type="NCBI Taxonomy" id="1461337"/>
    <lineage>
        <taxon>Bacteria</taxon>
        <taxon>Pseudomonadati</taxon>
        <taxon>Pseudomonadota</taxon>
        <taxon>Alphaproteobacteria</taxon>
        <taxon>Rhodospirillales</taxon>
        <taxon>Kiloniellaceae</taxon>
        <taxon>Aestuariispira</taxon>
    </lineage>
</organism>
<dbReference type="NCBIfam" id="TIGR04063">
    <property type="entry name" value="stp3"/>
    <property type="match status" value="1"/>
</dbReference>
<dbReference type="GO" id="GO:0016758">
    <property type="term" value="F:hexosyltransferase activity"/>
    <property type="evidence" value="ECO:0007669"/>
    <property type="project" value="TreeGrafter"/>
</dbReference>
<dbReference type="PANTHER" id="PTHR45947">
    <property type="entry name" value="SULFOQUINOVOSYL TRANSFERASE SQD2"/>
    <property type="match status" value="1"/>
</dbReference>
<dbReference type="InterPro" id="IPR024004">
    <property type="entry name" value="PEP-CTERM/XrtA_GlycosylTrfase"/>
</dbReference>
<comment type="caution">
    <text evidence="2">The sequence shown here is derived from an EMBL/GenBank/DDBJ whole genome shotgun (WGS) entry which is preliminary data.</text>
</comment>
<dbReference type="SUPFAM" id="SSF53756">
    <property type="entry name" value="UDP-Glycosyltransferase/glycogen phosphorylase"/>
    <property type="match status" value="1"/>
</dbReference>
<dbReference type="Pfam" id="PF13692">
    <property type="entry name" value="Glyco_trans_1_4"/>
    <property type="match status" value="1"/>
</dbReference>
<dbReference type="CDD" id="cd03794">
    <property type="entry name" value="GT4_WbuB-like"/>
    <property type="match status" value="1"/>
</dbReference>
<gene>
    <name evidence="2" type="ORF">DFP90_105253</name>
</gene>
<dbReference type="Proteomes" id="UP000256845">
    <property type="component" value="Unassembled WGS sequence"/>
</dbReference>
<protein>
    <submittedName>
        <fullName evidence="2">PEP-CTERM/exosortase A-associated glycosyltransferase</fullName>
    </submittedName>
</protein>
<keyword evidence="3" id="KW-1185">Reference proteome</keyword>
<evidence type="ECO:0000313" key="3">
    <source>
        <dbReference type="Proteomes" id="UP000256845"/>
    </source>
</evidence>
<dbReference type="AlphaFoldDB" id="A0A3D9HKR0"/>
<dbReference type="EMBL" id="QRDW01000005">
    <property type="protein sequence ID" value="RED49881.1"/>
    <property type="molecule type" value="Genomic_DNA"/>
</dbReference>
<keyword evidence="2" id="KW-0808">Transferase</keyword>
<dbReference type="InterPro" id="IPR028098">
    <property type="entry name" value="Glyco_trans_4-like_N"/>
</dbReference>
<dbReference type="Pfam" id="PF13579">
    <property type="entry name" value="Glyco_trans_4_4"/>
    <property type="match status" value="1"/>
</dbReference>
<proteinExistence type="predicted"/>
<feature type="domain" description="Glycosyltransferase subfamily 4-like N-terminal" evidence="1">
    <location>
        <begin position="39"/>
        <end position="217"/>
    </location>
</feature>
<name>A0A3D9HKR0_9PROT</name>
<dbReference type="InterPro" id="IPR050194">
    <property type="entry name" value="Glycosyltransferase_grp1"/>
</dbReference>
<dbReference type="Gene3D" id="3.40.50.2000">
    <property type="entry name" value="Glycogen Phosphorylase B"/>
    <property type="match status" value="2"/>
</dbReference>
<evidence type="ECO:0000313" key="2">
    <source>
        <dbReference type="EMBL" id="RED49881.1"/>
    </source>
</evidence>
<dbReference type="RefSeq" id="WP_218044677.1">
    <property type="nucleotide sequence ID" value="NZ_QRDW01000005.1"/>
</dbReference>
<reference evidence="2 3" key="1">
    <citation type="submission" date="2018-07" db="EMBL/GenBank/DDBJ databases">
        <title>Genomic Encyclopedia of Type Strains, Phase III (KMG-III): the genomes of soil and plant-associated and newly described type strains.</title>
        <authorList>
            <person name="Whitman W."/>
        </authorList>
    </citation>
    <scope>NUCLEOTIDE SEQUENCE [LARGE SCALE GENOMIC DNA]</scope>
    <source>
        <strain evidence="2 3">CECT 8488</strain>
    </source>
</reference>
<dbReference type="PANTHER" id="PTHR45947:SF3">
    <property type="entry name" value="SULFOQUINOVOSYL TRANSFERASE SQD2"/>
    <property type="match status" value="1"/>
</dbReference>
<evidence type="ECO:0000259" key="1">
    <source>
        <dbReference type="Pfam" id="PF13579"/>
    </source>
</evidence>